<dbReference type="SFLD" id="SFLDF00009">
    <property type="entry name" value="o-succinylbenzoate_synthase"/>
    <property type="match status" value="1"/>
</dbReference>
<dbReference type="EC" id="5.1.1.-" evidence="7"/>
<dbReference type="STRING" id="1423795.FD12_GL000902"/>
<evidence type="ECO:0000259" key="8">
    <source>
        <dbReference type="SMART" id="SM00922"/>
    </source>
</evidence>
<dbReference type="PANTHER" id="PTHR48073:SF2">
    <property type="entry name" value="O-SUCCINYLBENZOATE SYNTHASE"/>
    <property type="match status" value="1"/>
</dbReference>
<dbReference type="RefSeq" id="WP_054747546.1">
    <property type="nucleotide sequence ID" value="NZ_BKAM01000017.1"/>
</dbReference>
<feature type="domain" description="Mandelate racemase/muconate lactonizing enzyme C-terminal" evidence="8">
    <location>
        <begin position="140"/>
        <end position="236"/>
    </location>
</feature>
<evidence type="ECO:0000256" key="1">
    <source>
        <dbReference type="ARBA" id="ARBA00008031"/>
    </source>
</evidence>
<feature type="binding site" evidence="6">
    <location>
        <position position="215"/>
    </location>
    <ligand>
        <name>Mg(2+)</name>
        <dbReference type="ChEBI" id="CHEBI:18420"/>
    </ligand>
</feature>
<dbReference type="OrthoDB" id="9775391at2"/>
<evidence type="ECO:0000256" key="5">
    <source>
        <dbReference type="PIRSR" id="PIRSR634603-1"/>
    </source>
</evidence>
<dbReference type="GO" id="GO:0000287">
    <property type="term" value="F:magnesium ion binding"/>
    <property type="evidence" value="ECO:0007669"/>
    <property type="project" value="UniProtKB-ARBA"/>
</dbReference>
<dbReference type="InterPro" id="IPR029065">
    <property type="entry name" value="Enolase_C-like"/>
</dbReference>
<evidence type="ECO:0000313" key="9">
    <source>
        <dbReference type="EMBL" id="GEP72411.1"/>
    </source>
</evidence>
<evidence type="ECO:0000256" key="2">
    <source>
        <dbReference type="ARBA" id="ARBA00022723"/>
    </source>
</evidence>
<feature type="active site" description="Proton acceptor; specific for (R)-substrate epimerization" evidence="5">
    <location>
        <position position="161"/>
    </location>
</feature>
<dbReference type="SUPFAM" id="SSF54826">
    <property type="entry name" value="Enolase N-terminal domain-like"/>
    <property type="match status" value="1"/>
</dbReference>
<dbReference type="Proteomes" id="UP000321569">
    <property type="component" value="Unassembled WGS sequence"/>
</dbReference>
<evidence type="ECO:0000256" key="4">
    <source>
        <dbReference type="ARBA" id="ARBA00023235"/>
    </source>
</evidence>
<dbReference type="Gene3D" id="3.20.20.120">
    <property type="entry name" value="Enolase-like C-terminal domain"/>
    <property type="match status" value="1"/>
</dbReference>
<gene>
    <name evidence="9" type="ORF">LRA02_12790</name>
</gene>
<dbReference type="SUPFAM" id="SSF51604">
    <property type="entry name" value="Enolase C-terminal domain-like"/>
    <property type="match status" value="1"/>
</dbReference>
<dbReference type="AlphaFoldDB" id="A0A512PMI6"/>
<dbReference type="SMART" id="SM00922">
    <property type="entry name" value="MR_MLE"/>
    <property type="match status" value="1"/>
</dbReference>
<protein>
    <recommendedName>
        <fullName evidence="7">Dipeptide epimerase</fullName>
        <ecNumber evidence="7">5.1.1.-</ecNumber>
    </recommendedName>
</protein>
<accession>A0A512PMI6</accession>
<evidence type="ECO:0000256" key="6">
    <source>
        <dbReference type="PIRSR" id="PIRSR634603-3"/>
    </source>
</evidence>
<keyword evidence="3 6" id="KW-0460">Magnesium</keyword>
<evidence type="ECO:0000256" key="3">
    <source>
        <dbReference type="ARBA" id="ARBA00022842"/>
    </source>
</evidence>
<comment type="cofactor">
    <cofactor evidence="6 7">
        <name>Mg(2+)</name>
        <dbReference type="ChEBI" id="CHEBI:18420"/>
    </cofactor>
    <text evidence="6 7">Binds 1 Mg(2+) ion per subunit.</text>
</comment>
<dbReference type="Pfam" id="PF02746">
    <property type="entry name" value="MR_MLE_N"/>
    <property type="match status" value="1"/>
</dbReference>
<name>A0A512PMI6_9LACO</name>
<sequence>MQISSIVGKAVNIELTQPLKVTFGEIKSIESLIIKITTDTGLVGYGEACPFEPVTGESIETEQAALNAMAKTIVGEDPFCIERLHSLMDSQTVGHTALKAGIDIALYDLLGKATGLPVYKLLGGNDNQVHTDITISIGEPRKMANEAVDYVSRGFSALKVKAGIDQESDEEAISEILNAVGDKAMVKVDANQGWNAKQTIRILNKFQNTQLQIVEQPLPYWQHEENKVIRNAITQDLMLDESVHAPSDAYTVISNGEADIVNIKLMKSAGIYGAEGINKVAEAAGVRCMIGCMAETRLGICAAVHFAAAHQNVAFCDLDSFLMFKEPDWLTGGFTNEGGLLTLSDKPGLGLDITI</sequence>
<reference evidence="9 10" key="1">
    <citation type="submission" date="2019-07" db="EMBL/GenBank/DDBJ databases">
        <title>Whole genome shotgun sequence of Lactobacillus rapi NBRC 109618.</title>
        <authorList>
            <person name="Hosoyama A."/>
            <person name="Uohara A."/>
            <person name="Ohji S."/>
            <person name="Ichikawa N."/>
        </authorList>
    </citation>
    <scope>NUCLEOTIDE SEQUENCE [LARGE SCALE GENOMIC DNA]</scope>
    <source>
        <strain evidence="9 10">NBRC 109618</strain>
    </source>
</reference>
<comment type="similarity">
    <text evidence="1 7">Belongs to the mandelate racemase/muconate lactonizing enzyme family.</text>
</comment>
<feature type="active site" description="Proton acceptor; specific for (S)-substrate epimerization" evidence="5">
    <location>
        <position position="264"/>
    </location>
</feature>
<dbReference type="InterPro" id="IPR034603">
    <property type="entry name" value="Dipeptide_epimerase"/>
</dbReference>
<organism evidence="9 10">
    <name type="scientific">Lentilactobacillus rapi</name>
    <dbReference type="NCBI Taxonomy" id="481723"/>
    <lineage>
        <taxon>Bacteria</taxon>
        <taxon>Bacillati</taxon>
        <taxon>Bacillota</taxon>
        <taxon>Bacilli</taxon>
        <taxon>Lactobacillales</taxon>
        <taxon>Lactobacillaceae</taxon>
        <taxon>Lentilactobacillus</taxon>
    </lineage>
</organism>
<dbReference type="InterPro" id="IPR036849">
    <property type="entry name" value="Enolase-like_C_sf"/>
</dbReference>
<dbReference type="FunFam" id="3.30.390.10:FF:000009">
    <property type="entry name" value="Hydrophobic dipeptide epimerase"/>
    <property type="match status" value="1"/>
</dbReference>
<dbReference type="PANTHER" id="PTHR48073">
    <property type="entry name" value="O-SUCCINYLBENZOATE SYNTHASE-RELATED"/>
    <property type="match status" value="1"/>
</dbReference>
<keyword evidence="4 7" id="KW-0413">Isomerase</keyword>
<dbReference type="InterPro" id="IPR013341">
    <property type="entry name" value="Mandelate_racemase_N_dom"/>
</dbReference>
<dbReference type="SFLD" id="SFLDS00001">
    <property type="entry name" value="Enolase"/>
    <property type="match status" value="1"/>
</dbReference>
<keyword evidence="2 6" id="KW-0479">Metal-binding</keyword>
<dbReference type="Gene3D" id="3.30.390.10">
    <property type="entry name" value="Enolase-like, N-terminal domain"/>
    <property type="match status" value="1"/>
</dbReference>
<feature type="binding site" evidence="6">
    <location>
        <position position="240"/>
    </location>
    <ligand>
        <name>Mg(2+)</name>
        <dbReference type="ChEBI" id="CHEBI:18420"/>
    </ligand>
</feature>
<comment type="caution">
    <text evidence="9">The sequence shown here is derived from an EMBL/GenBank/DDBJ whole genome shotgun (WGS) entry which is preliminary data.</text>
</comment>
<dbReference type="SFLD" id="SFLDG00180">
    <property type="entry name" value="muconate_cycloisomerase"/>
    <property type="match status" value="1"/>
</dbReference>
<proteinExistence type="inferred from homology"/>
<dbReference type="InterPro" id="IPR013342">
    <property type="entry name" value="Mandelate_racemase_C"/>
</dbReference>
<feature type="binding site" evidence="6">
    <location>
        <position position="189"/>
    </location>
    <ligand>
        <name>Mg(2+)</name>
        <dbReference type="ChEBI" id="CHEBI:18420"/>
    </ligand>
</feature>
<dbReference type="InterPro" id="IPR029017">
    <property type="entry name" value="Enolase-like_N"/>
</dbReference>
<dbReference type="CDD" id="cd03319">
    <property type="entry name" value="L-Ala-DL-Glu_epimerase"/>
    <property type="match status" value="1"/>
</dbReference>
<dbReference type="Pfam" id="PF13378">
    <property type="entry name" value="MR_MLE_C"/>
    <property type="match status" value="1"/>
</dbReference>
<evidence type="ECO:0000313" key="10">
    <source>
        <dbReference type="Proteomes" id="UP000321569"/>
    </source>
</evidence>
<dbReference type="EMBL" id="BKAM01000017">
    <property type="protein sequence ID" value="GEP72411.1"/>
    <property type="molecule type" value="Genomic_DNA"/>
</dbReference>
<evidence type="ECO:0000256" key="7">
    <source>
        <dbReference type="RuleBase" id="RU366006"/>
    </source>
</evidence>
<dbReference type="GO" id="GO:0006518">
    <property type="term" value="P:peptide metabolic process"/>
    <property type="evidence" value="ECO:0007669"/>
    <property type="project" value="UniProtKB-ARBA"/>
</dbReference>
<dbReference type="GO" id="GO:0016855">
    <property type="term" value="F:racemase and epimerase activity, acting on amino acids and derivatives"/>
    <property type="evidence" value="ECO:0007669"/>
    <property type="project" value="UniProtKB-UniRule"/>
</dbReference>